<gene>
    <name evidence="2" type="ORF">RSOL_248070</name>
</gene>
<keyword evidence="1" id="KW-0802">TPR repeat</keyword>
<evidence type="ECO:0000313" key="2">
    <source>
        <dbReference type="EMBL" id="EUC58303.1"/>
    </source>
</evidence>
<feature type="non-terminal residue" evidence="2">
    <location>
        <position position="99"/>
    </location>
</feature>
<dbReference type="PROSITE" id="PS50005">
    <property type="entry name" value="TPR"/>
    <property type="match status" value="1"/>
</dbReference>
<dbReference type="InterPro" id="IPR053137">
    <property type="entry name" value="NLR-like"/>
</dbReference>
<proteinExistence type="predicted"/>
<accession>A0A0A1UJ99</accession>
<sequence length="99" mass="11472">MNDLASAYSRLARHHEAEQLQFQALNARKRVLGEEHPDTLVSMNDLASSYSYLGRWDEAEELFNKAISIAERTLGDQHPRTQKFHKDYEDMLARQPAKL</sequence>
<feature type="repeat" description="TPR" evidence="1">
    <location>
        <begin position="40"/>
        <end position="73"/>
    </location>
</feature>
<dbReference type="AlphaFoldDB" id="A0A0A1UJ99"/>
<dbReference type="OrthoDB" id="3038484at2759"/>
<reference evidence="3" key="1">
    <citation type="journal article" date="2014" name="Genome Announc.">
        <title>Draft genome sequence of the plant-pathogenic soil fungus Rhizoctonia solani anastomosis group 3 strain Rhs1AP.</title>
        <authorList>
            <person name="Cubeta M.A."/>
            <person name="Thomas E."/>
            <person name="Dean R.A."/>
            <person name="Jabaji S."/>
            <person name="Neate S.M."/>
            <person name="Tavantzis S."/>
            <person name="Toda T."/>
            <person name="Vilgalys R."/>
            <person name="Bharathan N."/>
            <person name="Fedorova-Abrams N."/>
            <person name="Pakala S.B."/>
            <person name="Pakala S.M."/>
            <person name="Zafar N."/>
            <person name="Joardar V."/>
            <person name="Losada L."/>
            <person name="Nierman W.C."/>
        </authorList>
    </citation>
    <scope>NUCLEOTIDE SEQUENCE [LARGE SCALE GENOMIC DNA]</scope>
    <source>
        <strain evidence="3">AG-3</strain>
    </source>
</reference>
<dbReference type="PANTHER" id="PTHR46082">
    <property type="entry name" value="ATP/GTP-BINDING PROTEIN-RELATED"/>
    <property type="match status" value="1"/>
</dbReference>
<dbReference type="PANTHER" id="PTHR46082:SF6">
    <property type="entry name" value="AAA+ ATPASE DOMAIN-CONTAINING PROTEIN-RELATED"/>
    <property type="match status" value="1"/>
</dbReference>
<dbReference type="Gene3D" id="1.25.40.10">
    <property type="entry name" value="Tetratricopeptide repeat domain"/>
    <property type="match status" value="1"/>
</dbReference>
<evidence type="ECO:0000256" key="1">
    <source>
        <dbReference type="PROSITE-ProRule" id="PRU00339"/>
    </source>
</evidence>
<dbReference type="SUPFAM" id="SSF48452">
    <property type="entry name" value="TPR-like"/>
    <property type="match status" value="1"/>
</dbReference>
<dbReference type="Proteomes" id="UP000030108">
    <property type="component" value="Unassembled WGS sequence"/>
</dbReference>
<protein>
    <submittedName>
        <fullName evidence="2">Kinesin light chain</fullName>
    </submittedName>
</protein>
<dbReference type="EMBL" id="JATN01000321">
    <property type="protein sequence ID" value="EUC58303.1"/>
    <property type="molecule type" value="Genomic_DNA"/>
</dbReference>
<dbReference type="Pfam" id="PF13424">
    <property type="entry name" value="TPR_12"/>
    <property type="match status" value="1"/>
</dbReference>
<name>A0A0A1UJ99_9AGAM</name>
<evidence type="ECO:0000313" key="3">
    <source>
        <dbReference type="Proteomes" id="UP000030108"/>
    </source>
</evidence>
<comment type="caution">
    <text evidence="2">The sequence shown here is derived from an EMBL/GenBank/DDBJ whole genome shotgun (WGS) entry which is preliminary data.</text>
</comment>
<dbReference type="InterPro" id="IPR019734">
    <property type="entry name" value="TPR_rpt"/>
</dbReference>
<dbReference type="InterPro" id="IPR011990">
    <property type="entry name" value="TPR-like_helical_dom_sf"/>
</dbReference>
<organism evidence="2 3">
    <name type="scientific">Rhizoctonia solani AG-3 Rhs1AP</name>
    <dbReference type="NCBI Taxonomy" id="1086054"/>
    <lineage>
        <taxon>Eukaryota</taxon>
        <taxon>Fungi</taxon>
        <taxon>Dikarya</taxon>
        <taxon>Basidiomycota</taxon>
        <taxon>Agaricomycotina</taxon>
        <taxon>Agaricomycetes</taxon>
        <taxon>Cantharellales</taxon>
        <taxon>Ceratobasidiaceae</taxon>
        <taxon>Rhizoctonia</taxon>
    </lineage>
</organism>